<gene>
    <name evidence="1" type="ORF">CDAR_622931</name>
</gene>
<protein>
    <submittedName>
        <fullName evidence="1">Uncharacterized protein</fullName>
    </submittedName>
</protein>
<dbReference type="AlphaFoldDB" id="A0AAV4WL87"/>
<sequence>MADFETTSKKTGCRIVINPSPRFRILQEVTDLTQDRQYRRRLQSCSQGGGGKQRKGHRFCSLKRSVYSFAVKECHRNTSCELIKRHEESIHWQRLDGWEDG</sequence>
<name>A0AAV4WL87_9ARAC</name>
<reference evidence="1 2" key="1">
    <citation type="submission" date="2021-06" db="EMBL/GenBank/DDBJ databases">
        <title>Caerostris darwini draft genome.</title>
        <authorList>
            <person name="Kono N."/>
            <person name="Arakawa K."/>
        </authorList>
    </citation>
    <scope>NUCLEOTIDE SEQUENCE [LARGE SCALE GENOMIC DNA]</scope>
</reference>
<comment type="caution">
    <text evidence="1">The sequence shown here is derived from an EMBL/GenBank/DDBJ whole genome shotgun (WGS) entry which is preliminary data.</text>
</comment>
<keyword evidence="2" id="KW-1185">Reference proteome</keyword>
<evidence type="ECO:0000313" key="2">
    <source>
        <dbReference type="Proteomes" id="UP001054837"/>
    </source>
</evidence>
<dbReference type="EMBL" id="BPLQ01014726">
    <property type="protein sequence ID" value="GIY82604.1"/>
    <property type="molecule type" value="Genomic_DNA"/>
</dbReference>
<accession>A0AAV4WL87</accession>
<dbReference type="Proteomes" id="UP001054837">
    <property type="component" value="Unassembled WGS sequence"/>
</dbReference>
<evidence type="ECO:0000313" key="1">
    <source>
        <dbReference type="EMBL" id="GIY82604.1"/>
    </source>
</evidence>
<organism evidence="1 2">
    <name type="scientific">Caerostris darwini</name>
    <dbReference type="NCBI Taxonomy" id="1538125"/>
    <lineage>
        <taxon>Eukaryota</taxon>
        <taxon>Metazoa</taxon>
        <taxon>Ecdysozoa</taxon>
        <taxon>Arthropoda</taxon>
        <taxon>Chelicerata</taxon>
        <taxon>Arachnida</taxon>
        <taxon>Araneae</taxon>
        <taxon>Araneomorphae</taxon>
        <taxon>Entelegynae</taxon>
        <taxon>Araneoidea</taxon>
        <taxon>Araneidae</taxon>
        <taxon>Caerostris</taxon>
    </lineage>
</organism>
<proteinExistence type="predicted"/>